<feature type="coiled-coil region" evidence="2">
    <location>
        <begin position="72"/>
        <end position="126"/>
    </location>
</feature>
<dbReference type="GO" id="GO:0008270">
    <property type="term" value="F:zinc ion binding"/>
    <property type="evidence" value="ECO:0007669"/>
    <property type="project" value="UniProtKB-KW"/>
</dbReference>
<dbReference type="InterPro" id="IPR038269">
    <property type="entry name" value="SCAN_sf"/>
</dbReference>
<protein>
    <submittedName>
        <fullName evidence="6">CCHC-type domain-containing protein</fullName>
    </submittedName>
</protein>
<accession>A0A1I8BVN6</accession>
<keyword evidence="1" id="KW-0862">Zinc</keyword>
<feature type="compositionally biased region" description="Basic and acidic residues" evidence="3">
    <location>
        <begin position="402"/>
        <end position="418"/>
    </location>
</feature>
<dbReference type="InterPro" id="IPR036875">
    <property type="entry name" value="Znf_CCHC_sf"/>
</dbReference>
<evidence type="ECO:0000313" key="6">
    <source>
        <dbReference type="WBParaSite" id="MhA1_Contig700.frz3.gene15"/>
    </source>
</evidence>
<keyword evidence="2" id="KW-0175">Coiled coil</keyword>
<proteinExistence type="predicted"/>
<evidence type="ECO:0000256" key="3">
    <source>
        <dbReference type="SAM" id="MobiDB-lite"/>
    </source>
</evidence>
<reference evidence="6" key="1">
    <citation type="submission" date="2016-11" db="UniProtKB">
        <authorList>
            <consortium name="WormBaseParasite"/>
        </authorList>
    </citation>
    <scope>IDENTIFICATION</scope>
</reference>
<dbReference type="Gene3D" id="4.10.60.10">
    <property type="entry name" value="Zinc finger, CCHC-type"/>
    <property type="match status" value="1"/>
</dbReference>
<dbReference type="PROSITE" id="PS50158">
    <property type="entry name" value="ZF_CCHC"/>
    <property type="match status" value="1"/>
</dbReference>
<dbReference type="GO" id="GO:0019899">
    <property type="term" value="F:enzyme binding"/>
    <property type="evidence" value="ECO:0007669"/>
    <property type="project" value="UniProtKB-ARBA"/>
</dbReference>
<feature type="domain" description="CCHC-type" evidence="4">
    <location>
        <begin position="329"/>
        <end position="342"/>
    </location>
</feature>
<sequence length="471" mass="55029">MSGSDFAPEFFNSEEKRNFNTIIIQLRSFERSVAQSFRQLEGRIDTIEDSIKKNKDSLIATKDSVTGVRNSLKELQSNLEEKIGKIGKLCKNKGDENIDELEASFIDESVDEINEEENNAEIMTMDPFLGNGAFIGSFDGNPTTSFKKWVEKFKDILSLMTEPTEAQKLARLRFCLAGQARITYDNIDPAPRTLAEALAYLKGKYENGNGKVIARQLLSNCRHAPGESVFEFANRLSDTVRTALSGENEETIKRRLLDEFLDRLLPELQFEVKAQRPQDYANAYEIAQHYELLLAARRNNQISVANLAGQVEALAIQNNKYYKKEKRTCYYCKRQGHIASNCFYRNSDYNPQSFRPQPFERYRNRYGESSQYSNHYYDGEYRPNRREYYENDNCRGFRKKRNKEDYSSSSSREREQRYNNDGSRSPNRRIRFERSPSPRIGFVNLKHHEKRRMDRSIFLDEDILDKNINWR</sequence>
<keyword evidence="1" id="KW-0479">Metal-binding</keyword>
<evidence type="ECO:0000256" key="2">
    <source>
        <dbReference type="SAM" id="Coils"/>
    </source>
</evidence>
<dbReference type="InterPro" id="IPR001878">
    <property type="entry name" value="Znf_CCHC"/>
</dbReference>
<keyword evidence="1" id="KW-0863">Zinc-finger</keyword>
<evidence type="ECO:0000313" key="5">
    <source>
        <dbReference type="Proteomes" id="UP000095281"/>
    </source>
</evidence>
<dbReference type="Proteomes" id="UP000095281">
    <property type="component" value="Unplaced"/>
</dbReference>
<keyword evidence="5" id="KW-1185">Reference proteome</keyword>
<evidence type="ECO:0000256" key="1">
    <source>
        <dbReference type="PROSITE-ProRule" id="PRU00047"/>
    </source>
</evidence>
<feature type="region of interest" description="Disordered" evidence="3">
    <location>
        <begin position="400"/>
        <end position="435"/>
    </location>
</feature>
<dbReference type="WBParaSite" id="MhA1_Contig700.frz3.gene15">
    <property type="protein sequence ID" value="MhA1_Contig700.frz3.gene15"/>
    <property type="gene ID" value="MhA1_Contig700.frz3.gene15"/>
</dbReference>
<evidence type="ECO:0000259" key="4">
    <source>
        <dbReference type="PROSITE" id="PS50158"/>
    </source>
</evidence>
<dbReference type="AlphaFoldDB" id="A0A1I8BVN6"/>
<organism evidence="5 6">
    <name type="scientific">Meloidogyne hapla</name>
    <name type="common">Root-knot nematode worm</name>
    <dbReference type="NCBI Taxonomy" id="6305"/>
    <lineage>
        <taxon>Eukaryota</taxon>
        <taxon>Metazoa</taxon>
        <taxon>Ecdysozoa</taxon>
        <taxon>Nematoda</taxon>
        <taxon>Chromadorea</taxon>
        <taxon>Rhabditida</taxon>
        <taxon>Tylenchina</taxon>
        <taxon>Tylenchomorpha</taxon>
        <taxon>Tylenchoidea</taxon>
        <taxon>Meloidogynidae</taxon>
        <taxon>Meloidogyninae</taxon>
        <taxon>Meloidogyne</taxon>
    </lineage>
</organism>
<dbReference type="GO" id="GO:0003676">
    <property type="term" value="F:nucleic acid binding"/>
    <property type="evidence" value="ECO:0007669"/>
    <property type="project" value="InterPro"/>
</dbReference>
<name>A0A1I8BVN6_MELHA</name>
<dbReference type="Gene3D" id="1.10.4020.10">
    <property type="entry name" value="DNA breaking-rejoining enzymes"/>
    <property type="match status" value="1"/>
</dbReference>
<dbReference type="SUPFAM" id="SSF57756">
    <property type="entry name" value="Retrovirus zinc finger-like domains"/>
    <property type="match status" value="1"/>
</dbReference>